<gene>
    <name evidence="3" type="ORF">SGCZBJ_06635</name>
</gene>
<evidence type="ECO:0000256" key="1">
    <source>
        <dbReference type="SAM" id="Phobius"/>
    </source>
</evidence>
<keyword evidence="1" id="KW-0472">Membrane</keyword>
<dbReference type="Proteomes" id="UP000234479">
    <property type="component" value="Unassembled WGS sequence"/>
</dbReference>
<feature type="transmembrane region" description="Helical" evidence="1">
    <location>
        <begin position="155"/>
        <end position="178"/>
    </location>
</feature>
<evidence type="ECO:0000256" key="2">
    <source>
        <dbReference type="SAM" id="SignalP"/>
    </source>
</evidence>
<dbReference type="EMBL" id="PJRS01000011">
    <property type="protein sequence ID" value="PLR28015.1"/>
    <property type="molecule type" value="Genomic_DNA"/>
</dbReference>
<keyword evidence="1" id="KW-1133">Transmembrane helix</keyword>
<evidence type="ECO:0000313" key="3">
    <source>
        <dbReference type="EMBL" id="PLR28015.1"/>
    </source>
</evidence>
<protein>
    <submittedName>
        <fullName evidence="3">Uncharacterized protein</fullName>
    </submittedName>
</protein>
<sequence>MKRAAGLLLVAAALALTGCKPPALKADPAAEAVARAVYDDVAAGRVEAVRARMTPEAKASASPEQIQALRPFARTAGTVERRLINMQTVFNGAGQAAVLVYELPFPNGAVLYEVRMERTGANAPWRLLGLTLNRASNAELAKGSLTMTDRSPGQLAFLAATVLSPLLMLSAIVAAVMAPGLKRKWLWALLALAGVGAASMNWTTGQAGFQVLSVNLIGAGISKMGFSNFYAWILKFTLPVGAVIVHVVAWKARQAAKAKAAAPDLDQGG</sequence>
<keyword evidence="2" id="KW-0732">Signal</keyword>
<evidence type="ECO:0000313" key="4">
    <source>
        <dbReference type="Proteomes" id="UP000234479"/>
    </source>
</evidence>
<dbReference type="AlphaFoldDB" id="A0A2N5DPS9"/>
<keyword evidence="1" id="KW-0812">Transmembrane</keyword>
<feature type="transmembrane region" description="Helical" evidence="1">
    <location>
        <begin position="185"/>
        <end position="209"/>
    </location>
</feature>
<feature type="chain" id="PRO_5014775499" evidence="2">
    <location>
        <begin position="26"/>
        <end position="269"/>
    </location>
</feature>
<comment type="caution">
    <text evidence="3">The sequence shown here is derived from an EMBL/GenBank/DDBJ whole genome shotgun (WGS) entry which is preliminary data.</text>
</comment>
<dbReference type="PROSITE" id="PS51257">
    <property type="entry name" value="PROKAR_LIPOPROTEIN"/>
    <property type="match status" value="1"/>
</dbReference>
<feature type="transmembrane region" description="Helical" evidence="1">
    <location>
        <begin position="229"/>
        <end position="250"/>
    </location>
</feature>
<name>A0A2N5DPS9_9CAUL</name>
<feature type="signal peptide" evidence="2">
    <location>
        <begin position="1"/>
        <end position="25"/>
    </location>
</feature>
<reference evidence="3 4" key="1">
    <citation type="submission" date="2017-12" db="EMBL/GenBank/DDBJ databases">
        <title>The genome sequence of Caulobacter sp. 410.</title>
        <authorList>
            <person name="Gao J."/>
            <person name="Mao X."/>
            <person name="Sun J."/>
        </authorList>
    </citation>
    <scope>NUCLEOTIDE SEQUENCE [LARGE SCALE GENOMIC DNA]</scope>
    <source>
        <strain evidence="3 4">410</strain>
    </source>
</reference>
<organism evidence="3 4">
    <name type="scientific">Caulobacter zeae</name>
    <dbReference type="NCBI Taxonomy" id="2055137"/>
    <lineage>
        <taxon>Bacteria</taxon>
        <taxon>Pseudomonadati</taxon>
        <taxon>Pseudomonadota</taxon>
        <taxon>Alphaproteobacteria</taxon>
        <taxon>Caulobacterales</taxon>
        <taxon>Caulobacteraceae</taxon>
        <taxon>Caulobacter</taxon>
    </lineage>
</organism>
<proteinExistence type="predicted"/>
<keyword evidence="4" id="KW-1185">Reference proteome</keyword>
<accession>A0A2N5DPS9</accession>